<gene>
    <name evidence="1" type="ORF">AV926_16105</name>
</gene>
<reference evidence="1 2" key="1">
    <citation type="submission" date="2016-01" db="EMBL/GenBank/DDBJ databases">
        <title>Whole genome sequencing of Myroides marinus L41.</title>
        <authorList>
            <person name="Hong K.W."/>
        </authorList>
    </citation>
    <scope>NUCLEOTIDE SEQUENCE [LARGE SCALE GENOMIC DNA]</scope>
    <source>
        <strain evidence="1 2">L41</strain>
    </source>
</reference>
<dbReference type="AlphaFoldDB" id="A0A163WCP6"/>
<accession>A0A163WCP6</accession>
<proteinExistence type="predicted"/>
<dbReference type="Proteomes" id="UP000076630">
    <property type="component" value="Unassembled WGS sequence"/>
</dbReference>
<dbReference type="RefSeq" id="WP_052243591.1">
    <property type="nucleotide sequence ID" value="NZ_JWJO01000051.1"/>
</dbReference>
<organism evidence="1 2">
    <name type="scientific">Myroides marinus</name>
    <dbReference type="NCBI Taxonomy" id="703342"/>
    <lineage>
        <taxon>Bacteria</taxon>
        <taxon>Pseudomonadati</taxon>
        <taxon>Bacteroidota</taxon>
        <taxon>Flavobacteriia</taxon>
        <taxon>Flavobacteriales</taxon>
        <taxon>Flavobacteriaceae</taxon>
        <taxon>Myroides</taxon>
    </lineage>
</organism>
<evidence type="ECO:0000313" key="2">
    <source>
        <dbReference type="Proteomes" id="UP000076630"/>
    </source>
</evidence>
<name>A0A163WCP6_9FLAO</name>
<dbReference type="EMBL" id="LQNU01000078">
    <property type="protein sequence ID" value="KZE76168.1"/>
    <property type="molecule type" value="Genomic_DNA"/>
</dbReference>
<evidence type="ECO:0000313" key="1">
    <source>
        <dbReference type="EMBL" id="KZE76168.1"/>
    </source>
</evidence>
<protein>
    <submittedName>
        <fullName evidence="1">Uncharacterized protein</fullName>
    </submittedName>
</protein>
<sequence>MVIKIKHIILSTSSIILLFLLHACSPVLNKKVQNNSILIQGRVTLVGTDSVPLGITSVNIKNKWVWKDDNLQAYGENKRVFVDKKGYYQIHIQKNDTLVFVPNHILYGGNIDQYTYSNLKESQTLNVQIKKDQKTYEALTKNNPVLKANLEKHLKDTDTETLVTVSGTIVSKETHKPLKNVDVGSAFNNSTFGTGTYHLTDEKGEFKLQLHKGSLFSVLSLSPNSIGFYPQRDTIVNLYL</sequence>
<keyword evidence="2" id="KW-1185">Reference proteome</keyword>
<comment type="caution">
    <text evidence="1">The sequence shown here is derived from an EMBL/GenBank/DDBJ whole genome shotgun (WGS) entry which is preliminary data.</text>
</comment>